<evidence type="ECO:0000259" key="1">
    <source>
        <dbReference type="Pfam" id="PF11721"/>
    </source>
</evidence>
<dbReference type="AlphaFoldDB" id="A0A438BMV5"/>
<dbReference type="Proteomes" id="UP000288805">
    <property type="component" value="Unassembled WGS sequence"/>
</dbReference>
<dbReference type="InterPro" id="IPR021720">
    <property type="entry name" value="Malectin_dom"/>
</dbReference>
<dbReference type="InterPro" id="IPR032675">
    <property type="entry name" value="LRR_dom_sf"/>
</dbReference>
<organism evidence="2 3">
    <name type="scientific">Vitis vinifera</name>
    <name type="common">Grape</name>
    <dbReference type="NCBI Taxonomy" id="29760"/>
    <lineage>
        <taxon>Eukaryota</taxon>
        <taxon>Viridiplantae</taxon>
        <taxon>Streptophyta</taxon>
        <taxon>Embryophyta</taxon>
        <taxon>Tracheophyta</taxon>
        <taxon>Spermatophyta</taxon>
        <taxon>Magnoliopsida</taxon>
        <taxon>eudicotyledons</taxon>
        <taxon>Gunneridae</taxon>
        <taxon>Pentapetalae</taxon>
        <taxon>rosids</taxon>
        <taxon>Vitales</taxon>
        <taxon>Vitaceae</taxon>
        <taxon>Viteae</taxon>
        <taxon>Vitis</taxon>
    </lineage>
</organism>
<evidence type="ECO:0000313" key="3">
    <source>
        <dbReference type="Proteomes" id="UP000288805"/>
    </source>
</evidence>
<dbReference type="PANTHER" id="PTHR34081:SF1">
    <property type="entry name" value="MALECTIN, LEUCINE-RICH REPEAT DOMAIN, L DOMAIN-LIKE PROTEIN-RELATED"/>
    <property type="match status" value="1"/>
</dbReference>
<keyword evidence="2" id="KW-0808">Transferase</keyword>
<dbReference type="GO" id="GO:0016301">
    <property type="term" value="F:kinase activity"/>
    <property type="evidence" value="ECO:0007669"/>
    <property type="project" value="UniProtKB-KW"/>
</dbReference>
<keyword evidence="2" id="KW-0675">Receptor</keyword>
<protein>
    <submittedName>
        <fullName evidence="2">Putative leucine-rich repeat receptor-like serine/threonine-protein kinase</fullName>
    </submittedName>
</protein>
<comment type="caution">
    <text evidence="2">The sequence shown here is derived from an EMBL/GenBank/DDBJ whole genome shotgun (WGS) entry which is preliminary data.</text>
</comment>
<keyword evidence="2" id="KW-0418">Kinase</keyword>
<dbReference type="Pfam" id="PF11721">
    <property type="entry name" value="Malectin"/>
    <property type="match status" value="2"/>
</dbReference>
<reference evidence="2 3" key="1">
    <citation type="journal article" date="2018" name="PLoS Genet.">
        <title>Population sequencing reveals clonal diversity and ancestral inbreeding in the grapevine cultivar Chardonnay.</title>
        <authorList>
            <person name="Roach M.J."/>
            <person name="Johnson D.L."/>
            <person name="Bohlmann J."/>
            <person name="van Vuuren H.J."/>
            <person name="Jones S.J."/>
            <person name="Pretorius I.S."/>
            <person name="Schmidt S.A."/>
            <person name="Borneman A.R."/>
        </authorList>
    </citation>
    <scope>NUCLEOTIDE SEQUENCE [LARGE SCALE GENOMIC DNA]</scope>
    <source>
        <strain evidence="3">cv. Chardonnay</strain>
        <tissue evidence="2">Leaf</tissue>
    </source>
</reference>
<dbReference type="Gene3D" id="2.60.120.430">
    <property type="entry name" value="Galactose-binding lectin"/>
    <property type="match status" value="2"/>
</dbReference>
<evidence type="ECO:0000313" key="2">
    <source>
        <dbReference type="EMBL" id="RVW12258.1"/>
    </source>
</evidence>
<gene>
    <name evidence="2" type="primary">LRR-RLK_5</name>
    <name evidence="2" type="ORF">CK203_114246</name>
</gene>
<dbReference type="SUPFAM" id="SSF52058">
    <property type="entry name" value="L domain-like"/>
    <property type="match status" value="1"/>
</dbReference>
<proteinExistence type="predicted"/>
<dbReference type="EMBL" id="QGNW01002716">
    <property type="protein sequence ID" value="RVW12258.1"/>
    <property type="molecule type" value="Genomic_DNA"/>
</dbReference>
<accession>A0A438BMV5</accession>
<feature type="domain" description="Malectin" evidence="1">
    <location>
        <begin position="255"/>
        <end position="317"/>
    </location>
</feature>
<sequence>MRFNTKNQIRPWTTQMEIKSWIKRPCECTIAHDISLENVSRMHELSEAFHAISLRHTCLLSILEQFSKLSSRAGDLSFNKLNGEIPNLDGLTNVEVYSLAPSYMGYGGGHKSGALRDCITWGKGFQYLWGLPLCLTGNRLNGNIPDGIKGRQSRTEIDLSYSNFSEQSALPSCRDSLQELFLRTCSEAFLRRGTYRYSLHINCGGEKSTVGNVVYEGDQYEGGAAKFHPMIDYWGFSSTGHFWDHNRTINDYIAQNGKLESEDFDIVQAAQGVEKVVVKEFKAVVKNKTLEVRFHWAGKGTTAIPSRGTYGPLISAISVESGEFRPQVWCLTGNRLNGNILDGIKGRQSRTEIDLSYSNFSEQSALPSCRDSLQELFLRTCSEAFLRRGTYRYSLHINCGGEKSTVGNVVYEGDQYEGGAAKFHPMIDYWGFSSTGHFWDHNRTINDYIAQNGKLESEDFDIVQAAQGVEKVVVKEFKAVVKNKTLEVRFHWAGKGTTAIPSRGTYGPLISAISVESVYFFINWCIFFTLTKTSVRSLQLELKSRIEEFEKLDKFHMEQMEEEVTARNAHIHQQKVGSLECFMVAKSSAEEFSKTDIVEGMCISPLLHLI</sequence>
<feature type="domain" description="Malectin" evidence="1">
    <location>
        <begin position="451"/>
        <end position="513"/>
    </location>
</feature>
<name>A0A438BMV5_VITVI</name>
<dbReference type="PANTHER" id="PTHR34081">
    <property type="entry name" value="MALECTIN DOMAIN-CONTAINING PROTEIN"/>
    <property type="match status" value="1"/>
</dbReference>
<dbReference type="Gene3D" id="3.80.10.10">
    <property type="entry name" value="Ribonuclease Inhibitor"/>
    <property type="match status" value="1"/>
</dbReference>